<protein>
    <submittedName>
        <fullName evidence="1">Uncharacterized protein</fullName>
    </submittedName>
</protein>
<dbReference type="RefSeq" id="WP_042280184.1">
    <property type="nucleotide sequence ID" value="NZ_BBML01000009.1"/>
</dbReference>
<dbReference type="STRING" id="319236.BST91_05085"/>
<dbReference type="InterPro" id="IPR038727">
    <property type="entry name" value="NadR/Ttd14_AAA_dom"/>
</dbReference>
<keyword evidence="2" id="KW-1185">Reference proteome</keyword>
<dbReference type="eggNOG" id="COG3911">
    <property type="taxonomic scope" value="Bacteria"/>
</dbReference>
<proteinExistence type="predicted"/>
<dbReference type="Gene3D" id="3.40.50.300">
    <property type="entry name" value="P-loop containing nucleotide triphosphate hydrolases"/>
    <property type="match status" value="1"/>
</dbReference>
<accession>A0A090Q8P3</accession>
<dbReference type="CDD" id="cd02019">
    <property type="entry name" value="NK"/>
    <property type="match status" value="1"/>
</dbReference>
<evidence type="ECO:0000313" key="1">
    <source>
        <dbReference type="EMBL" id="GAK98133.1"/>
    </source>
</evidence>
<dbReference type="InterPro" id="IPR027417">
    <property type="entry name" value="P-loop_NTPase"/>
</dbReference>
<dbReference type="AlphaFoldDB" id="A0A090Q8P3"/>
<dbReference type="Proteomes" id="UP000029221">
    <property type="component" value="Unassembled WGS sequence"/>
</dbReference>
<sequence>MNEIKRILLIGGPGTGKTTLIQAIEESGHIIHPEISRQVTAQARERGIDQLFLVEPFAFSDALLEGRIQQFQQAQKGINFYDRGIPDVPAYHVYKDEEIPQRYEQACEDYRYDKVFFLPPWKDIYQTDEERYETYEQAVTIAQILTTYYNNLNYELIEVPHLPVDQRLKYLLERI</sequence>
<evidence type="ECO:0000313" key="2">
    <source>
        <dbReference type="Proteomes" id="UP000029221"/>
    </source>
</evidence>
<gene>
    <name evidence="1" type="ORF">JCM19294_766</name>
</gene>
<dbReference type="SUPFAM" id="SSF52540">
    <property type="entry name" value="P-loop containing nucleoside triphosphate hydrolases"/>
    <property type="match status" value="1"/>
</dbReference>
<dbReference type="Pfam" id="PF13521">
    <property type="entry name" value="AAA_28"/>
    <property type="match status" value="1"/>
</dbReference>
<dbReference type="EMBL" id="BBML01000009">
    <property type="protein sequence ID" value="GAK98133.1"/>
    <property type="molecule type" value="Genomic_DNA"/>
</dbReference>
<comment type="caution">
    <text evidence="1">The sequence shown here is derived from an EMBL/GenBank/DDBJ whole genome shotgun (WGS) entry which is preliminary data.</text>
</comment>
<name>A0A090Q8P3_9FLAO</name>
<organism evidence="1 2">
    <name type="scientific">Nonlabens tegetincola</name>
    <dbReference type="NCBI Taxonomy" id="323273"/>
    <lineage>
        <taxon>Bacteria</taxon>
        <taxon>Pseudomonadati</taxon>
        <taxon>Bacteroidota</taxon>
        <taxon>Flavobacteriia</taxon>
        <taxon>Flavobacteriales</taxon>
        <taxon>Flavobacteriaceae</taxon>
        <taxon>Nonlabens</taxon>
    </lineage>
</organism>
<reference evidence="1" key="1">
    <citation type="journal article" date="2014" name="Genome Announc.">
        <title>Draft Genome Sequences of Marine Flavobacterium Nonlabens Strains NR17, NR24, NR27, NR32, NR33, and Ara13.</title>
        <authorList>
            <person name="Nakanishi M."/>
            <person name="Meirelles P."/>
            <person name="Suzuki R."/>
            <person name="Takatani N."/>
            <person name="Mino S."/>
            <person name="Suda W."/>
            <person name="Oshima K."/>
            <person name="Hattori M."/>
            <person name="Ohkuma M."/>
            <person name="Hosokawa M."/>
            <person name="Miyashita K."/>
            <person name="Thompson F.L."/>
            <person name="Niwa A."/>
            <person name="Sawabe T."/>
            <person name="Sawabe T."/>
        </authorList>
    </citation>
    <scope>NUCLEOTIDE SEQUENCE [LARGE SCALE GENOMIC DNA]</scope>
    <source>
        <strain evidence="1">JCM 19294</strain>
    </source>
</reference>